<proteinExistence type="predicted"/>
<feature type="domain" description="Trimeric autotransporter adhesin YadA-like C-terminal membrane anchor" evidence="10">
    <location>
        <begin position="831"/>
        <end position="892"/>
    </location>
</feature>
<keyword evidence="8" id="KW-0175">Coiled coil</keyword>
<keyword evidence="3" id="KW-1134">Transmembrane beta strand</keyword>
<evidence type="ECO:0000256" key="1">
    <source>
        <dbReference type="ARBA" id="ARBA00004241"/>
    </source>
</evidence>
<name>A0AA36XJ56_9NEIS</name>
<evidence type="ECO:0000313" key="12">
    <source>
        <dbReference type="Proteomes" id="UP000004982"/>
    </source>
</evidence>
<dbReference type="Pfam" id="PF03895">
    <property type="entry name" value="YadA_anchor"/>
    <property type="match status" value="1"/>
</dbReference>
<dbReference type="InterPro" id="IPR045584">
    <property type="entry name" value="Pilin-like"/>
</dbReference>
<feature type="chain" id="PRO_5041239410" evidence="9">
    <location>
        <begin position="38"/>
        <end position="892"/>
    </location>
</feature>
<evidence type="ECO:0000313" key="11">
    <source>
        <dbReference type="EMBL" id="EGQ74677.1"/>
    </source>
</evidence>
<comment type="caution">
    <text evidence="11">The sequence shown here is derived from an EMBL/GenBank/DDBJ whole genome shotgun (WGS) entry which is preliminary data.</text>
</comment>
<dbReference type="Proteomes" id="UP000004982">
    <property type="component" value="Unassembled WGS sequence"/>
</dbReference>
<sequence length="892" mass="92566">MNNVLTPTTKGKKHEKFNVKALSLAVAAAVVSGAAAAEEVNFAKAVGEKPDQGQAAFFTVFGEGTTYDKGTGKLTFKKDSDALLLKTLELEQTINGFASGSNFITTDANGNKTVREATNEDIEADSLKGVGLAGGLTAVNARVDNLAKETSAALDDQDETIEQLKTAITTNGTRIAEVATGVNDLNKSVTKMGEDISSKFDEVDSEISKASSELSESIEKVSEDVTAVNTRVDSLAQDAADAKANAKAAEDKVTALSANVDSKVKEAKDAADKAKDASDKAVDAASKIDAVADKADKASKGVAGLTEALEKVAEQSALAAAENTQALNGFAEGDEIVVTDADGIKSVKKATKEDVEQDEFGGLGLKEVVAQHDQSLADLTAETERAKKAAEQAAFAAIENAQELNGFKEKDEIIVTDDNGVKSVKTATKEDVEADEFKGLGLKEVVATHDEALGDLTETVNDNSEALVKTAEVVNAISADVNANKAAIETKADKTDFEELAKYTADMGKKVNDIGDEVTSLSDAATTAVARIDEDIVNLKKAGLTAADALEANRQDIDANKAAIAENTASLKEQEKANEGFNNAIASLDEDISTLKKVGLAAADALEVNRQDIDANKAAIDKKADKADFEELAKYTADMGKKVNDIGDEVTALSDATSAAITRHDKDIVDLAQAGLKATEALEANRQDIDANKAAIDKKADKADIEIAKKAAVEAEKSAKSVQGSVEVAQKSAETAEGYAKAAQTSADAANNVASAAQTAAAQAQDAVKANAAQVAANKADIATLQTASNQHAAGIAKNSARIDSLDKNVANLRKETRQGLAAQAALSGLFQPYSVGKFNVTAALGGFKSDTAVAVGAGYRFNENFAAKAGLAVGTSSGSSASYNVGVNYEW</sequence>
<dbReference type="GO" id="GO:0009986">
    <property type="term" value="C:cell surface"/>
    <property type="evidence" value="ECO:0007669"/>
    <property type="project" value="UniProtKB-SubCell"/>
</dbReference>
<dbReference type="GO" id="GO:0009279">
    <property type="term" value="C:cell outer membrane"/>
    <property type="evidence" value="ECO:0007669"/>
    <property type="project" value="UniProtKB-SubCell"/>
</dbReference>
<keyword evidence="7" id="KW-0998">Cell outer membrane</keyword>
<evidence type="ECO:0000256" key="7">
    <source>
        <dbReference type="ARBA" id="ARBA00023237"/>
    </source>
</evidence>
<evidence type="ECO:0000256" key="6">
    <source>
        <dbReference type="ARBA" id="ARBA00023136"/>
    </source>
</evidence>
<dbReference type="Gene3D" id="3.30.1300.30">
    <property type="entry name" value="GSPII I/J protein-like"/>
    <property type="match status" value="1"/>
</dbReference>
<dbReference type="EMBL" id="AFQE01000136">
    <property type="protein sequence ID" value="EGQ74677.1"/>
    <property type="molecule type" value="Genomic_DNA"/>
</dbReference>
<dbReference type="RefSeq" id="WP_003780110.1">
    <property type="nucleotide sequence ID" value="NZ_GL985625.1"/>
</dbReference>
<evidence type="ECO:0000256" key="8">
    <source>
        <dbReference type="SAM" id="Coils"/>
    </source>
</evidence>
<keyword evidence="4" id="KW-0812">Transmembrane</keyword>
<evidence type="ECO:0000259" key="10">
    <source>
        <dbReference type="Pfam" id="PF03895"/>
    </source>
</evidence>
<comment type="subcellular location">
    <subcellularLocation>
        <location evidence="2">Cell outer membrane</location>
    </subcellularLocation>
    <subcellularLocation>
        <location evidence="1">Cell surface</location>
    </subcellularLocation>
</comment>
<evidence type="ECO:0000256" key="3">
    <source>
        <dbReference type="ARBA" id="ARBA00022452"/>
    </source>
</evidence>
<dbReference type="Gene3D" id="1.10.287.950">
    <property type="entry name" value="Methyl-accepting chemotaxis protein"/>
    <property type="match status" value="1"/>
</dbReference>
<accession>A0AA36XJ56</accession>
<evidence type="ECO:0000256" key="4">
    <source>
        <dbReference type="ARBA" id="ARBA00022692"/>
    </source>
</evidence>
<dbReference type="Gene3D" id="1.20.5.300">
    <property type="match status" value="1"/>
</dbReference>
<keyword evidence="5 9" id="KW-0732">Signal</keyword>
<organism evidence="11 12">
    <name type="scientific">Neisseria macacae ATCC 33926</name>
    <dbReference type="NCBI Taxonomy" id="997348"/>
    <lineage>
        <taxon>Bacteria</taxon>
        <taxon>Pseudomonadati</taxon>
        <taxon>Pseudomonadota</taxon>
        <taxon>Betaproteobacteria</taxon>
        <taxon>Neisseriales</taxon>
        <taxon>Neisseriaceae</taxon>
        <taxon>Neisseria</taxon>
    </lineage>
</organism>
<feature type="signal peptide" evidence="9">
    <location>
        <begin position="1"/>
        <end position="37"/>
    </location>
</feature>
<feature type="coiled-coil region" evidence="8">
    <location>
        <begin position="547"/>
        <end position="591"/>
    </location>
</feature>
<protein>
    <submittedName>
        <fullName evidence="11">Adhesin/invasin</fullName>
    </submittedName>
</protein>
<dbReference type="SUPFAM" id="SSF54523">
    <property type="entry name" value="Pili subunits"/>
    <property type="match status" value="1"/>
</dbReference>
<evidence type="ECO:0000256" key="5">
    <source>
        <dbReference type="ARBA" id="ARBA00022729"/>
    </source>
</evidence>
<evidence type="ECO:0000256" key="2">
    <source>
        <dbReference type="ARBA" id="ARBA00004442"/>
    </source>
</evidence>
<keyword evidence="6" id="KW-0472">Membrane</keyword>
<evidence type="ECO:0000256" key="9">
    <source>
        <dbReference type="SAM" id="SignalP"/>
    </source>
</evidence>
<dbReference type="AlphaFoldDB" id="A0AA36XJ56"/>
<dbReference type="InterPro" id="IPR005594">
    <property type="entry name" value="YadA_C"/>
</dbReference>
<gene>
    <name evidence="11" type="ORF">HMPREF9418_2733</name>
</gene>
<feature type="coiled-coil region" evidence="8">
    <location>
        <begin position="232"/>
        <end position="259"/>
    </location>
</feature>
<reference evidence="11 12" key="1">
    <citation type="submission" date="2011-05" db="EMBL/GenBank/DDBJ databases">
        <authorList>
            <person name="Muzny D."/>
            <person name="Qin X."/>
            <person name="Deng J."/>
            <person name="Jiang H."/>
            <person name="Liu Y."/>
            <person name="Qu J."/>
            <person name="Song X.-Z."/>
            <person name="Zhang L."/>
            <person name="Thornton R."/>
            <person name="Coyle M."/>
            <person name="Francisco L."/>
            <person name="Jackson L."/>
            <person name="Javaid M."/>
            <person name="Korchina V."/>
            <person name="Kovar C."/>
            <person name="Mata R."/>
            <person name="Mathew T."/>
            <person name="Ngo R."/>
            <person name="Nguyen L."/>
            <person name="Nguyen N."/>
            <person name="Okwuonu G."/>
            <person name="Ongeri F."/>
            <person name="Pham C."/>
            <person name="Simmons D."/>
            <person name="Wilczek-Boney K."/>
            <person name="Hale W."/>
            <person name="Jakkamsetti A."/>
            <person name="Pham P."/>
            <person name="Ruth R."/>
            <person name="San Lucas F."/>
            <person name="Warren J."/>
            <person name="Zhang J."/>
            <person name="Zhao Z."/>
            <person name="Zhou C."/>
            <person name="Zhu D."/>
            <person name="Lee S."/>
            <person name="Bess C."/>
            <person name="Blankenburg K."/>
            <person name="Forbes L."/>
            <person name="Fu Q."/>
            <person name="Gubbala S."/>
            <person name="Hirani K."/>
            <person name="Jayaseelan J.C."/>
            <person name="Lara F."/>
            <person name="Munidasa M."/>
            <person name="Palculict T."/>
            <person name="Patil S."/>
            <person name="Pu L.-L."/>
            <person name="Saada N."/>
            <person name="Tang L."/>
            <person name="Weissenberger G."/>
            <person name="Zhu Y."/>
            <person name="Hemphill L."/>
            <person name="Shang Y."/>
            <person name="Youmans B."/>
            <person name="Ayvaz T."/>
            <person name="Ross M."/>
            <person name="Santibanez J."/>
            <person name="Aqrawi P."/>
            <person name="Gross S."/>
            <person name="Joshi V."/>
            <person name="Fowler G."/>
            <person name="Nazareth L."/>
            <person name="Reid J."/>
            <person name="Worley K."/>
            <person name="Petrosino J."/>
            <person name="Highlander S."/>
            <person name="Gibbs R."/>
        </authorList>
    </citation>
    <scope>NUCLEOTIDE SEQUENCE [LARGE SCALE GENOMIC DNA]</scope>
    <source>
        <strain evidence="11 12">ATCC 33926</strain>
    </source>
</reference>